<organism evidence="2 3">
    <name type="scientific">Sterolibacterium denitrificans</name>
    <dbReference type="NCBI Taxonomy" id="157592"/>
    <lineage>
        <taxon>Bacteria</taxon>
        <taxon>Pseudomonadati</taxon>
        <taxon>Pseudomonadota</taxon>
        <taxon>Betaproteobacteria</taxon>
        <taxon>Nitrosomonadales</taxon>
        <taxon>Sterolibacteriaceae</taxon>
        <taxon>Sterolibacterium</taxon>
    </lineage>
</organism>
<dbReference type="RefSeq" id="WP_154716940.1">
    <property type="nucleotide sequence ID" value="NZ_LT837803.1"/>
</dbReference>
<dbReference type="Proteomes" id="UP000242886">
    <property type="component" value="Chromosome SDENCHOL"/>
</dbReference>
<evidence type="ECO:0000256" key="1">
    <source>
        <dbReference type="SAM" id="MobiDB-lite"/>
    </source>
</evidence>
<evidence type="ECO:0000313" key="2">
    <source>
        <dbReference type="EMBL" id="SMB27651.1"/>
    </source>
</evidence>
<feature type="compositionally biased region" description="Basic and acidic residues" evidence="1">
    <location>
        <begin position="70"/>
        <end position="91"/>
    </location>
</feature>
<reference evidence="2" key="1">
    <citation type="submission" date="2017-03" db="EMBL/GenBank/DDBJ databases">
        <authorList>
            <consortium name="AG Boll"/>
        </authorList>
    </citation>
    <scope>NUCLEOTIDE SEQUENCE [LARGE SCALE GENOMIC DNA]</scope>
    <source>
        <strain evidence="2">Chol</strain>
    </source>
</reference>
<feature type="compositionally biased region" description="Polar residues" evidence="1">
    <location>
        <begin position="105"/>
        <end position="116"/>
    </location>
</feature>
<accession>A0A7Z7HRJ6</accession>
<gene>
    <name evidence="2" type="ORF">SDENCHOL_20438</name>
</gene>
<proteinExistence type="predicted"/>
<feature type="region of interest" description="Disordered" evidence="1">
    <location>
        <begin position="1"/>
        <end position="31"/>
    </location>
</feature>
<keyword evidence="3" id="KW-1185">Reference proteome</keyword>
<sequence length="123" mass="13537">MTTPAIMKPPAKTAAERQKAYRERRAKEAGEQRINTWVAAAAVRYLNELASRHGLTQKVMLERLILGADKAKATQEQPAAEKEKAKAEKPKVRIKAPANKPIKATQPTAVLSTPPVQASLWDD</sequence>
<feature type="compositionally biased region" description="Basic and acidic residues" evidence="1">
    <location>
        <begin position="14"/>
        <end position="31"/>
    </location>
</feature>
<feature type="region of interest" description="Disordered" evidence="1">
    <location>
        <begin position="70"/>
        <end position="123"/>
    </location>
</feature>
<protein>
    <recommendedName>
        <fullName evidence="4">Protein CopB</fullName>
    </recommendedName>
</protein>
<dbReference type="AlphaFoldDB" id="A0A7Z7HRJ6"/>
<evidence type="ECO:0008006" key="4">
    <source>
        <dbReference type="Google" id="ProtNLM"/>
    </source>
</evidence>
<name>A0A7Z7HRJ6_9PROT</name>
<dbReference type="EMBL" id="LT837803">
    <property type="protein sequence ID" value="SMB27651.1"/>
    <property type="molecule type" value="Genomic_DNA"/>
</dbReference>
<evidence type="ECO:0000313" key="3">
    <source>
        <dbReference type="Proteomes" id="UP000242886"/>
    </source>
</evidence>